<keyword evidence="6 7" id="KW-0720">Serine protease</keyword>
<comment type="function">
    <text evidence="7">Catalyzes the removal of dipeptides from the N-terminus of oligopeptides.</text>
</comment>
<feature type="region of interest" description="Disordered" evidence="8">
    <location>
        <begin position="734"/>
        <end position="753"/>
    </location>
</feature>
<protein>
    <recommendedName>
        <fullName evidence="7">Dipeptidyl-peptidase</fullName>
        <ecNumber evidence="7">3.4.14.-</ecNumber>
    </recommendedName>
</protein>
<dbReference type="KEGG" id="chyd:H4K34_09465"/>
<dbReference type="PANTHER" id="PTHR38469:SF1">
    <property type="entry name" value="PERIPLASMIC PEPTIDASE SUBFAMILY S1B"/>
    <property type="match status" value="1"/>
</dbReference>
<proteinExistence type="inferred from homology"/>
<dbReference type="RefSeq" id="WP_210757181.1">
    <property type="nucleotide sequence ID" value="NZ_CP060139.1"/>
</dbReference>
<keyword evidence="3 7" id="KW-0645">Protease</keyword>
<evidence type="ECO:0000256" key="7">
    <source>
        <dbReference type="RuleBase" id="RU366067"/>
    </source>
</evidence>
<keyword evidence="4 7" id="KW-0732">Signal</keyword>
<gene>
    <name evidence="9" type="ORF">H4K34_09465</name>
</gene>
<dbReference type="AlphaFoldDB" id="A0A7H0VA67"/>
<dbReference type="InterPro" id="IPR009003">
    <property type="entry name" value="Peptidase_S1_PA"/>
</dbReference>
<dbReference type="GO" id="GO:0008239">
    <property type="term" value="F:dipeptidyl-peptidase activity"/>
    <property type="evidence" value="ECO:0007669"/>
    <property type="project" value="UniProtKB-UniRule"/>
</dbReference>
<sequence length="753" mass="84905">MKKLLSFTLALALALPAFANEGMWLPLLLGRNYEDMKAHGLQLTPEQIYDVNNGSLKDAIVSFGGFCTGEIISNEGLILTNHHCGYGQIQSHSSTEHDYLTDGFWAYEKSQELANEGLFVRFLVRMEDVTNRVLNELNDDMSEEERAKAISEIGKTISDEATDGTHYDANVRSFFHGNEFYLFVYETFNDIRLVGAPPSSVGKYGGDTDNWMWPRHTGDFSMFRVYADKDGKPAQYSEDNVPLTPKHFLPVNISGVQDGDYTMVMGYPGSTDRYLTSWGVKEQIDLYGPAVVRVRDLKLAVMKRYMEQDAATRIQYASKYARVSNYWKYYIGQTEQLQSNHVYDKKKAIEDKFAKWVSADAKRKAKYGEVLKMFAEAYAETNKTVRAGVYAREAGITGPEIALQGLRFGRTMQSYFNAAKAMEETEDEDTKAEMKTSMENIINSLKANADEFYKDYNAKLDQDLTANMLSLYYKDIPADQQPEMLKELGKKYKGDFGKYAAKLFDKSVLASKESLLEYLEDPKAKTLKKDMGIALGEGMYAAYQASNDNGDVDDKLEKAYRLFTAGLREMNSDKNYYPDANSTMRLTYGTVGSYDPRDAVHYNHYTTAEGIMEKKNNDDPEFVVPAHLEELIKAKDYGRYANEDGELPVCFIHNTDITGGNSGSPVINARGELIGTAFDGNWEAMSGDINFESEIQRTISVDVRYTLFIIEKYAGAKNLIAEMKIITEPVADSDAMTMEEDSSKEEPKKAAKM</sequence>
<evidence type="ECO:0000256" key="4">
    <source>
        <dbReference type="ARBA" id="ARBA00022729"/>
    </source>
</evidence>
<organism evidence="9 10">
    <name type="scientific">Croceimicrobium hydrocarbonivorans</name>
    <dbReference type="NCBI Taxonomy" id="2761580"/>
    <lineage>
        <taxon>Bacteria</taxon>
        <taxon>Pseudomonadati</taxon>
        <taxon>Bacteroidota</taxon>
        <taxon>Flavobacteriia</taxon>
        <taxon>Flavobacteriales</taxon>
        <taxon>Owenweeksiaceae</taxon>
        <taxon>Croceimicrobium</taxon>
    </lineage>
</organism>
<dbReference type="InterPro" id="IPR019500">
    <property type="entry name" value="Pep_S46"/>
</dbReference>
<dbReference type="GO" id="GO:0043171">
    <property type="term" value="P:peptide catabolic process"/>
    <property type="evidence" value="ECO:0007669"/>
    <property type="project" value="UniProtKB-UniRule"/>
</dbReference>
<dbReference type="Gene3D" id="2.40.10.10">
    <property type="entry name" value="Trypsin-like serine proteases"/>
    <property type="match status" value="1"/>
</dbReference>
<feature type="signal peptide" evidence="7">
    <location>
        <begin position="1"/>
        <end position="19"/>
    </location>
</feature>
<name>A0A7H0VA67_9FLAO</name>
<dbReference type="EMBL" id="CP060139">
    <property type="protein sequence ID" value="QNR22615.1"/>
    <property type="molecule type" value="Genomic_DNA"/>
</dbReference>
<keyword evidence="2 7" id="KW-0031">Aminopeptidase</keyword>
<dbReference type="InterPro" id="IPR043504">
    <property type="entry name" value="Peptidase_S1_PA_chymotrypsin"/>
</dbReference>
<evidence type="ECO:0000256" key="2">
    <source>
        <dbReference type="ARBA" id="ARBA00022438"/>
    </source>
</evidence>
<keyword evidence="5 7" id="KW-0378">Hydrolase</keyword>
<reference evidence="9 10" key="1">
    <citation type="submission" date="2020-08" db="EMBL/GenBank/DDBJ databases">
        <title>Croceimicrobium hydrocarbonivorans gen. nov., sp. nov., a novel marine bacterium isolated from a bacterial consortium that degrades polyethylene terephthalate.</title>
        <authorList>
            <person name="Liu R."/>
        </authorList>
    </citation>
    <scope>NUCLEOTIDE SEQUENCE [LARGE SCALE GENOMIC DNA]</scope>
    <source>
        <strain evidence="9 10">A20-9</strain>
    </source>
</reference>
<feature type="chain" id="PRO_5029035576" description="Dipeptidyl-peptidase" evidence="7">
    <location>
        <begin position="20"/>
        <end position="753"/>
    </location>
</feature>
<comment type="similarity">
    <text evidence="1 7">Belongs to the peptidase S46 family.</text>
</comment>
<dbReference type="Pfam" id="PF10459">
    <property type="entry name" value="Peptidase_S46"/>
    <property type="match status" value="1"/>
</dbReference>
<dbReference type="Proteomes" id="UP000516305">
    <property type="component" value="Chromosome"/>
</dbReference>
<dbReference type="SUPFAM" id="SSF50494">
    <property type="entry name" value="Trypsin-like serine proteases"/>
    <property type="match status" value="1"/>
</dbReference>
<evidence type="ECO:0000256" key="6">
    <source>
        <dbReference type="ARBA" id="ARBA00022825"/>
    </source>
</evidence>
<accession>A0A7H0VA67</accession>
<keyword evidence="10" id="KW-1185">Reference proteome</keyword>
<evidence type="ECO:0000313" key="10">
    <source>
        <dbReference type="Proteomes" id="UP000516305"/>
    </source>
</evidence>
<evidence type="ECO:0000256" key="8">
    <source>
        <dbReference type="SAM" id="MobiDB-lite"/>
    </source>
</evidence>
<dbReference type="PANTHER" id="PTHR38469">
    <property type="entry name" value="PERIPLASMIC PEPTIDASE SUBFAMILY S1B"/>
    <property type="match status" value="1"/>
</dbReference>
<evidence type="ECO:0000256" key="3">
    <source>
        <dbReference type="ARBA" id="ARBA00022670"/>
    </source>
</evidence>
<evidence type="ECO:0000256" key="5">
    <source>
        <dbReference type="ARBA" id="ARBA00022801"/>
    </source>
</evidence>
<evidence type="ECO:0000313" key="9">
    <source>
        <dbReference type="EMBL" id="QNR22615.1"/>
    </source>
</evidence>
<dbReference type="EC" id="3.4.14.-" evidence="7"/>
<feature type="compositionally biased region" description="Basic and acidic residues" evidence="8">
    <location>
        <begin position="744"/>
        <end position="753"/>
    </location>
</feature>
<dbReference type="GO" id="GO:0006508">
    <property type="term" value="P:proteolysis"/>
    <property type="evidence" value="ECO:0007669"/>
    <property type="project" value="UniProtKB-KW"/>
</dbReference>
<evidence type="ECO:0000256" key="1">
    <source>
        <dbReference type="ARBA" id="ARBA00010491"/>
    </source>
</evidence>
<dbReference type="GO" id="GO:0070009">
    <property type="term" value="F:serine-type aminopeptidase activity"/>
    <property type="evidence" value="ECO:0007669"/>
    <property type="project" value="UniProtKB-UniRule"/>
</dbReference>